<organism evidence="2 4">
    <name type="scientific">Legionella steigerwaltii</name>
    <dbReference type="NCBI Taxonomy" id="460"/>
    <lineage>
        <taxon>Bacteria</taxon>
        <taxon>Pseudomonadati</taxon>
        <taxon>Pseudomonadota</taxon>
        <taxon>Gammaproteobacteria</taxon>
        <taxon>Legionellales</taxon>
        <taxon>Legionellaceae</taxon>
        <taxon>Legionella</taxon>
    </lineage>
</organism>
<dbReference type="EMBL" id="LNYZ01000002">
    <property type="protein sequence ID" value="KTD80591.1"/>
    <property type="molecule type" value="Genomic_DNA"/>
</dbReference>
<reference evidence="2 4" key="2">
    <citation type="submission" date="2018-06" db="EMBL/GenBank/DDBJ databases">
        <authorList>
            <consortium name="Pathogen Informatics"/>
            <person name="Doyle S."/>
        </authorList>
    </citation>
    <scope>NUCLEOTIDE SEQUENCE [LARGE SCALE GENOMIC DNA]</scope>
    <source>
        <strain evidence="2 4">NCTC11991</strain>
    </source>
</reference>
<protein>
    <submittedName>
        <fullName evidence="2">Uncharacterized protein</fullName>
    </submittedName>
</protein>
<dbReference type="EMBL" id="UGOY01000001">
    <property type="protein sequence ID" value="STY22569.1"/>
    <property type="molecule type" value="Genomic_DNA"/>
</dbReference>
<accession>A0A378LA27</accession>
<evidence type="ECO:0000313" key="1">
    <source>
        <dbReference type="EMBL" id="KTD80591.1"/>
    </source>
</evidence>
<keyword evidence="3" id="KW-1185">Reference proteome</keyword>
<dbReference type="OrthoDB" id="9911273at2"/>
<dbReference type="AlphaFoldDB" id="A0A378LA27"/>
<evidence type="ECO:0000313" key="4">
    <source>
        <dbReference type="Proteomes" id="UP000255110"/>
    </source>
</evidence>
<proteinExistence type="predicted"/>
<dbReference type="Proteomes" id="UP000255110">
    <property type="component" value="Unassembled WGS sequence"/>
</dbReference>
<sequence>MTIHVTVKLDDNKIRIYLNSNDATIEAIEDYLKNKGYKNVASEVGKAEKTHAKKSHGYTLNPYSLAYSVSGKEDNVNMQIEAWFTISKHYTDKTLALAIDTLIAPVLPAVADDATLPVPNMKVENLRSRVYVTVFEEKNAALDNVLKLIGNLESCVQGVRKQAGLKGDKIASEIVISFNDKVTQAQHAKGLSVFGLMPAPQSNVPASNFYFSSNVSQVSNLPFVK</sequence>
<name>A0A378LA27_9GAMM</name>
<reference evidence="1 3" key="1">
    <citation type="submission" date="2015-11" db="EMBL/GenBank/DDBJ databases">
        <title>Genomic analysis of 38 Legionella species identifies large and diverse effector repertoires.</title>
        <authorList>
            <person name="Burstein D."/>
            <person name="Amaro F."/>
            <person name="Zusman T."/>
            <person name="Lifshitz Z."/>
            <person name="Cohen O."/>
            <person name="Gilbert J.A."/>
            <person name="Pupko T."/>
            <person name="Shuman H.A."/>
            <person name="Segal G."/>
        </authorList>
    </citation>
    <scope>NUCLEOTIDE SEQUENCE [LARGE SCALE GENOMIC DNA]</scope>
    <source>
        <strain evidence="1 3">SC-18-C9</strain>
    </source>
</reference>
<evidence type="ECO:0000313" key="2">
    <source>
        <dbReference type="EMBL" id="STY22569.1"/>
    </source>
</evidence>
<dbReference type="Proteomes" id="UP000054820">
    <property type="component" value="Unassembled WGS sequence"/>
</dbReference>
<evidence type="ECO:0000313" key="3">
    <source>
        <dbReference type="Proteomes" id="UP000054820"/>
    </source>
</evidence>
<gene>
    <name evidence="1" type="ORF">Lstg_0427</name>
    <name evidence="2" type="ORF">NCTC11991_01158</name>
</gene>
<dbReference type="RefSeq" id="WP_058476023.1">
    <property type="nucleotide sequence ID" value="NZ_CAAAIO010000008.1"/>
</dbReference>